<dbReference type="EMBL" id="CM007382">
    <property type="protein sequence ID" value="ONK77555.1"/>
    <property type="molecule type" value="Genomic_DNA"/>
</dbReference>
<dbReference type="AlphaFoldDB" id="A0A5P1FGQ9"/>
<dbReference type="GO" id="GO:0006508">
    <property type="term" value="P:proteolysis"/>
    <property type="evidence" value="ECO:0007669"/>
    <property type="project" value="UniProtKB-KW"/>
</dbReference>
<dbReference type="GO" id="GO:0070008">
    <property type="term" value="F:serine-type exopeptidase activity"/>
    <property type="evidence" value="ECO:0007669"/>
    <property type="project" value="InterPro"/>
</dbReference>
<dbReference type="OMA" id="ESENCYR"/>
<name>A0A5P1FGQ9_ASPOF</name>
<dbReference type="InterPro" id="IPR029058">
    <property type="entry name" value="AB_hydrolase_fold"/>
</dbReference>
<evidence type="ECO:0000256" key="1">
    <source>
        <dbReference type="ARBA" id="ARBA00011079"/>
    </source>
</evidence>
<keyword evidence="5" id="KW-0325">Glycoprotein</keyword>
<dbReference type="Pfam" id="PF05577">
    <property type="entry name" value="Peptidase_S28"/>
    <property type="match status" value="1"/>
</dbReference>
<comment type="similarity">
    <text evidence="1">Belongs to the peptidase S28 family.</text>
</comment>
<organism evidence="6 7">
    <name type="scientific">Asparagus officinalis</name>
    <name type="common">Garden asparagus</name>
    <dbReference type="NCBI Taxonomy" id="4686"/>
    <lineage>
        <taxon>Eukaryota</taxon>
        <taxon>Viridiplantae</taxon>
        <taxon>Streptophyta</taxon>
        <taxon>Embryophyta</taxon>
        <taxon>Tracheophyta</taxon>
        <taxon>Spermatophyta</taxon>
        <taxon>Magnoliopsida</taxon>
        <taxon>Liliopsida</taxon>
        <taxon>Asparagales</taxon>
        <taxon>Asparagaceae</taxon>
        <taxon>Asparagoideae</taxon>
        <taxon>Asparagus</taxon>
    </lineage>
</organism>
<evidence type="ECO:0000256" key="5">
    <source>
        <dbReference type="ARBA" id="ARBA00023180"/>
    </source>
</evidence>
<gene>
    <name evidence="6" type="ORF">A4U43_C02F7800</name>
</gene>
<evidence type="ECO:0008006" key="8">
    <source>
        <dbReference type="Google" id="ProtNLM"/>
    </source>
</evidence>
<evidence type="ECO:0000313" key="7">
    <source>
        <dbReference type="Proteomes" id="UP000243459"/>
    </source>
</evidence>
<protein>
    <recommendedName>
        <fullName evidence="8">Lysosomal Pro-X carboxypeptidase</fullName>
    </recommendedName>
</protein>
<keyword evidence="3" id="KW-0732">Signal</keyword>
<dbReference type="Gramene" id="ONK77555">
    <property type="protein sequence ID" value="ONK77555"/>
    <property type="gene ID" value="A4U43_C02F7800"/>
</dbReference>
<dbReference type="PANTHER" id="PTHR11010">
    <property type="entry name" value="PROTEASE S28 PRO-X CARBOXYPEPTIDASE-RELATED"/>
    <property type="match status" value="1"/>
</dbReference>
<keyword evidence="2" id="KW-0645">Protease</keyword>
<dbReference type="GO" id="GO:0008239">
    <property type="term" value="F:dipeptidyl-peptidase activity"/>
    <property type="evidence" value="ECO:0007669"/>
    <property type="project" value="TreeGrafter"/>
</dbReference>
<evidence type="ECO:0000256" key="3">
    <source>
        <dbReference type="ARBA" id="ARBA00022729"/>
    </source>
</evidence>
<evidence type="ECO:0000256" key="4">
    <source>
        <dbReference type="ARBA" id="ARBA00022801"/>
    </source>
</evidence>
<evidence type="ECO:0000256" key="2">
    <source>
        <dbReference type="ARBA" id="ARBA00022670"/>
    </source>
</evidence>
<dbReference type="Proteomes" id="UP000243459">
    <property type="component" value="Chromosome 2"/>
</dbReference>
<proteinExistence type="inferred from homology"/>
<dbReference type="Gene3D" id="1.20.120.980">
    <property type="entry name" value="Serine carboxypeptidase S28, SKS domain"/>
    <property type="match status" value="1"/>
</dbReference>
<evidence type="ECO:0000313" key="6">
    <source>
        <dbReference type="EMBL" id="ONK77555.1"/>
    </source>
</evidence>
<keyword evidence="4" id="KW-0378">Hydrolase</keyword>
<dbReference type="PANTHER" id="PTHR11010:SF120">
    <property type="entry name" value="LYSOSOMAL PRO-X CARBOXYPEPTIDASE"/>
    <property type="match status" value="1"/>
</dbReference>
<dbReference type="FunFam" id="1.20.120.980:FF:000001">
    <property type="entry name" value="Dipeptidyl peptidase 7"/>
    <property type="match status" value="1"/>
</dbReference>
<sequence>MRERRSSDSWVVVAQSPWFGERDGVEPTSATQGMLATPRRRLQAAAISRFPAGLIGSKPLKKSDKVTYDVKYFTQTLDHFNYQPQSYETFQQKYLFDDRHWGGLKSGSPIFVYTGNEGDIELFAENTGFLFDIAPYFKALIVFMEHRYYGESIPFCGDKNVAFQNATTLGYLSTTQALADFATLIIDLKKNLTAEGSPVVVFGGSYGGMLAAWFRLKYPHVAIGALASSAPILQFDDIVSPYAFSNIITKDFRSESENCYKILKNSWDALYKTAKQRGGVQKLTKSFHICKGLVPDEYLPSTIKNWIEYSLIYVAMTDYPTASKFLSPLPGYPVKKMCEAIDNPTAGSDIFARLYGAMNVYYNNSGDVKCFDPTTYGTDAIGTDAWSWQSCTELILPNGANNEESIFPVSTYNYTDEAAGCKETYNVTPRQHAITTEYGGHDVRRVLKRFASNIIFFNGLRDPWSGGGVLKSLSNSLIAIVEPKGWSLMISLPIH</sequence>
<dbReference type="InterPro" id="IPR042269">
    <property type="entry name" value="Ser_carbopepase_S28_SKS"/>
</dbReference>
<keyword evidence="7" id="KW-1185">Reference proteome</keyword>
<accession>A0A5P1FGQ9</accession>
<dbReference type="InterPro" id="IPR008758">
    <property type="entry name" value="Peptidase_S28"/>
</dbReference>
<reference evidence="7" key="1">
    <citation type="journal article" date="2017" name="Nat. Commun.">
        <title>The asparagus genome sheds light on the origin and evolution of a young Y chromosome.</title>
        <authorList>
            <person name="Harkess A."/>
            <person name="Zhou J."/>
            <person name="Xu C."/>
            <person name="Bowers J.E."/>
            <person name="Van der Hulst R."/>
            <person name="Ayyampalayam S."/>
            <person name="Mercati F."/>
            <person name="Riccardi P."/>
            <person name="McKain M.R."/>
            <person name="Kakrana A."/>
            <person name="Tang H."/>
            <person name="Ray J."/>
            <person name="Groenendijk J."/>
            <person name="Arikit S."/>
            <person name="Mathioni S.M."/>
            <person name="Nakano M."/>
            <person name="Shan H."/>
            <person name="Telgmann-Rauber A."/>
            <person name="Kanno A."/>
            <person name="Yue Z."/>
            <person name="Chen H."/>
            <person name="Li W."/>
            <person name="Chen Y."/>
            <person name="Xu X."/>
            <person name="Zhang Y."/>
            <person name="Luo S."/>
            <person name="Chen H."/>
            <person name="Gao J."/>
            <person name="Mao Z."/>
            <person name="Pires J.C."/>
            <person name="Luo M."/>
            <person name="Kudrna D."/>
            <person name="Wing R.A."/>
            <person name="Meyers B.C."/>
            <person name="Yi K."/>
            <person name="Kong H."/>
            <person name="Lavrijsen P."/>
            <person name="Sunseri F."/>
            <person name="Falavigna A."/>
            <person name="Ye Y."/>
            <person name="Leebens-Mack J.H."/>
            <person name="Chen G."/>
        </authorList>
    </citation>
    <scope>NUCLEOTIDE SEQUENCE [LARGE SCALE GENOMIC DNA]</scope>
    <source>
        <strain evidence="7">cv. DH0086</strain>
    </source>
</reference>
<dbReference type="Gene3D" id="3.40.50.1820">
    <property type="entry name" value="alpha/beta hydrolase"/>
    <property type="match status" value="1"/>
</dbReference>
<dbReference type="SUPFAM" id="SSF53474">
    <property type="entry name" value="alpha/beta-Hydrolases"/>
    <property type="match status" value="1"/>
</dbReference>